<dbReference type="SUPFAM" id="SSF52777">
    <property type="entry name" value="CoA-dependent acyltransferases"/>
    <property type="match status" value="4"/>
</dbReference>
<dbReference type="EMBL" id="FMZZ01000009">
    <property type="protein sequence ID" value="SDD25311.1"/>
    <property type="molecule type" value="Genomic_DNA"/>
</dbReference>
<dbReference type="GO" id="GO:0043041">
    <property type="term" value="P:amino acid activation for nonribosomal peptide biosynthetic process"/>
    <property type="evidence" value="ECO:0007669"/>
    <property type="project" value="TreeGrafter"/>
</dbReference>
<dbReference type="NCBIfam" id="TIGR01733">
    <property type="entry name" value="AA-adenyl-dom"/>
    <property type="match status" value="2"/>
</dbReference>
<dbReference type="Gene3D" id="3.30.559.10">
    <property type="entry name" value="Chloramphenicol acetyltransferase-like domain"/>
    <property type="match status" value="2"/>
</dbReference>
<dbReference type="FunFam" id="2.30.38.10:FF:000001">
    <property type="entry name" value="Non-ribosomal peptide synthetase PvdI"/>
    <property type="match status" value="2"/>
</dbReference>
<dbReference type="InterPro" id="IPR001242">
    <property type="entry name" value="Condensation_dom"/>
</dbReference>
<dbReference type="CDD" id="cd19540">
    <property type="entry name" value="LCL_NRPS-like"/>
    <property type="match status" value="1"/>
</dbReference>
<dbReference type="GO" id="GO:0031177">
    <property type="term" value="F:phosphopantetheine binding"/>
    <property type="evidence" value="ECO:0007669"/>
    <property type="project" value="InterPro"/>
</dbReference>
<dbReference type="InterPro" id="IPR000873">
    <property type="entry name" value="AMP-dep_synth/lig_dom"/>
</dbReference>
<dbReference type="CDD" id="cd19543">
    <property type="entry name" value="DCL_NRPS"/>
    <property type="match status" value="1"/>
</dbReference>
<dbReference type="InterPro" id="IPR036736">
    <property type="entry name" value="ACP-like_sf"/>
</dbReference>
<evidence type="ECO:0000313" key="5">
    <source>
        <dbReference type="EMBL" id="SDD25311.1"/>
    </source>
</evidence>
<dbReference type="InterPro" id="IPR010071">
    <property type="entry name" value="AA_adenyl_dom"/>
</dbReference>
<dbReference type="Gene3D" id="2.30.38.10">
    <property type="entry name" value="Luciferase, Domain 3"/>
    <property type="match status" value="2"/>
</dbReference>
<dbReference type="GO" id="GO:0008610">
    <property type="term" value="P:lipid biosynthetic process"/>
    <property type="evidence" value="ECO:0007669"/>
    <property type="project" value="UniProtKB-ARBA"/>
</dbReference>
<dbReference type="Pfam" id="PF13193">
    <property type="entry name" value="AMP-binding_C"/>
    <property type="match status" value="2"/>
</dbReference>
<dbReference type="Pfam" id="PF00550">
    <property type="entry name" value="PP-binding"/>
    <property type="match status" value="2"/>
</dbReference>
<keyword evidence="6" id="KW-1185">Reference proteome</keyword>
<evidence type="ECO:0000256" key="3">
    <source>
        <dbReference type="ARBA" id="ARBA00022553"/>
    </source>
</evidence>
<dbReference type="InterPro" id="IPR006162">
    <property type="entry name" value="Ppantetheine_attach_site"/>
</dbReference>
<dbReference type="GO" id="GO:0072330">
    <property type="term" value="P:monocarboxylic acid biosynthetic process"/>
    <property type="evidence" value="ECO:0007669"/>
    <property type="project" value="UniProtKB-ARBA"/>
</dbReference>
<feature type="domain" description="Carrier" evidence="4">
    <location>
        <begin position="925"/>
        <end position="1000"/>
    </location>
</feature>
<reference evidence="6" key="1">
    <citation type="submission" date="2016-10" db="EMBL/GenBank/DDBJ databases">
        <authorList>
            <person name="Varghese N."/>
            <person name="Submissions S."/>
        </authorList>
    </citation>
    <scope>NUCLEOTIDE SEQUENCE [LARGE SCALE GENOMIC DNA]</scope>
    <source>
        <strain evidence="6">IBRC-M 10403</strain>
    </source>
</reference>
<dbReference type="Pfam" id="PF00668">
    <property type="entry name" value="Condensation"/>
    <property type="match status" value="2"/>
</dbReference>
<sequence length="2038" mass="219025">MSRPKGLADVLPLSPLAEGLLFQSELDSFDSYDKDPYIVQRVLSVDGPLDADRLREAAGALLRRHPNLRAGFRRRRGGDPVALVPTEVEVPFSYHDSPADPEAIVAAERDRRFDLAKPPLIRFAVLRLGPDRHHLVITHHHILLDGWSTPLLVADLFALYAGRDLPPAPPYKAYLAWLARQDRAAAESAWARALAGLDEPTVIAADAGAGVPERVELSLPVELTEALNAFARKHNVTLATIVQFVWGTLLARVLGRADVVFGSTVSGRPAELPGIESMIGLFINTVPVRVQISPQETVAGALVRLRDEQAALLPHQHLGLAHIQRAGELFDTLAVVENYPFDPGSVEEPAPGLKLSPVTDSDATHYPLTLTALPGWELVLHLAFRPDVVSRAHVERLADAVRHLFAQVAADPRRPVGTLGLLGGQARETVLRDWNATGDYPLTTLPAEFAARVAEKPDAEALVCEDVSLTYAELDARTDRLAGALQQHGVGPEKVVAVALPRGVDLIIGLLAVLKAGGAYLALDPDYPADRLALMVDDARPMCAIGEVPGIPSIAPDAAAEFTPADLRPHHPAYVIYTSGSTGRPKGVVVPHAGIGKLIGTHTERLLVDGNSRVSQFASPGFDVAWWELVQVMCTGGTLVVVPAHRRVAGAVLTDYLRDQRVTHAILPPALLAALPAEARLPEGICLLAGTEEVTPALVDRYSPNRRMFNAYGPTEVSVNSTLGACRPGMSAPVPIGPPDPGTRAYVLDAGLSPVPVGVVGELYLAGDGLARGYLNRPDLTAQRFVADPFGPAGTRMYRTGDLVRWNADGALEFVGRADDQVKIRGVRVEPGEVAAALLRLPEVSSAVVVVRQDGERSLAAYVVPTPGHVVDPAELRRTLAAELPPAFVPAAFVVLDRIPVLPSGKVDRKALPAPDFAAQAAGRRPRDPREELLCELFAEVLNVPVVGIDDDFFGLGGHSLLMPRLVSRIRAVLGVELPLRVVFEASTVVALSARLDGARRQVPLRKADRPDVLPLSFAQQRMWFLHRLDGPTPTYNVPFAIRLAGALDVAALRSALSDVAARHESLRTVFPDDDGTPRQEILPAAEVPFAVEPFSPEALADAARHSFRLDTEIPIRATLFPDGDEHVLLILLHHIAADGASALPLLQDLGHAYAARRVGAVPAWRELPVQYADYALWQRELLTEDPDGPLAEQVAFWSGALAGLPEELPLPTDRPRPAIAGKVAAEVPIRLPAETHRALRTLAKATDTSLFMVLQAGLAALLTRLGAGTDIPIGSPVAGRTDDALDGLVGFFVNTLVLRTDTSGDPNFRDLLRRVREYDLAAYAHQDIPFERLVETLNPARSLARHPLFQVMLAYQTMPANALKLADLDVRPQETGAGGAKFDLAFDLVEVEGADGIDGVLEYRVDLFDPATAANIAERLVRLLAVVAADPDRPLGRLDLLTESEVDRVLVEWNDTALAYGGPRTLPELFAAQVGKTPDATALVCGDTRHTFAEADAAANRLAHELIARGAGPDRRVALLLPRTAETVIAILAVLKSGAAYVPIDPAYPADRLEFLLADADPVLVVTTSAFTLDRPVLLLDQTDVSGHPASTPDTALTDRHPAYVIYTSGSTGTPKGVVVEHRSVVNLFASHRETLYRPTVARAGGRRLRVAHSWSFAFDASWQPQLWLFDGHALHVVTEDVQRDPDLLVELIERDRIDFIEVTPSHAVQLAAAGLIRDGRCPLLVLGVGGEAVPSTLWQDIRGLDGTEGFNLYGPTESTVDALAARVGASERPIVGRPTANTRAYVLDRGLRPVPPGVVGELYVAGDGLARGYLDRPALTAQRFVADPFGPSGSRMYRTGDLVRYLPDGNLDYVGRADDQVKVRGFRIELGEIAAALSRHESVAQAAVDVREDTPGDKRIVGYVVPRGDLDLPALRAHLSAALPDYMAPSAFVRLDALPLTAHGKLDRRALPAPEPAPTGAREPRTPLEATLCAVFAAALGRAEVGADDNFFDSGGHSLLLVRLRSRIADATGKHVPIADLFTHPSPAALAELLQD</sequence>
<dbReference type="FunFam" id="3.40.50.980:FF:000001">
    <property type="entry name" value="Non-ribosomal peptide synthetase"/>
    <property type="match status" value="1"/>
</dbReference>
<dbReference type="InterPro" id="IPR025110">
    <property type="entry name" value="AMP-bd_C"/>
</dbReference>
<dbReference type="Gene3D" id="1.10.1200.10">
    <property type="entry name" value="ACP-like"/>
    <property type="match status" value="1"/>
</dbReference>
<keyword evidence="2" id="KW-0596">Phosphopantetheine</keyword>
<dbReference type="OrthoDB" id="2378856at2"/>
<dbReference type="PANTHER" id="PTHR45527">
    <property type="entry name" value="NONRIBOSOMAL PEPTIDE SYNTHETASE"/>
    <property type="match status" value="1"/>
</dbReference>
<dbReference type="GO" id="GO:0044550">
    <property type="term" value="P:secondary metabolite biosynthetic process"/>
    <property type="evidence" value="ECO:0007669"/>
    <property type="project" value="UniProtKB-ARBA"/>
</dbReference>
<feature type="domain" description="Carrier" evidence="4">
    <location>
        <begin position="1965"/>
        <end position="2038"/>
    </location>
</feature>
<dbReference type="InterPro" id="IPR045851">
    <property type="entry name" value="AMP-bd_C_sf"/>
</dbReference>
<evidence type="ECO:0000313" key="6">
    <source>
        <dbReference type="Proteomes" id="UP000199501"/>
    </source>
</evidence>
<dbReference type="PROSITE" id="PS00012">
    <property type="entry name" value="PHOSPHOPANTETHEINE"/>
    <property type="match status" value="1"/>
</dbReference>
<dbReference type="PROSITE" id="PS50075">
    <property type="entry name" value="CARRIER"/>
    <property type="match status" value="2"/>
</dbReference>
<dbReference type="FunFam" id="1.10.1200.10:FF:000016">
    <property type="entry name" value="Non-ribosomal peptide synthase"/>
    <property type="match status" value="1"/>
</dbReference>
<dbReference type="InterPro" id="IPR029058">
    <property type="entry name" value="AB_hydrolase_fold"/>
</dbReference>
<dbReference type="PANTHER" id="PTHR45527:SF1">
    <property type="entry name" value="FATTY ACID SYNTHASE"/>
    <property type="match status" value="1"/>
</dbReference>
<dbReference type="PROSITE" id="PS00455">
    <property type="entry name" value="AMP_BINDING"/>
    <property type="match status" value="2"/>
</dbReference>
<organism evidence="5 6">
    <name type="scientific">Actinokineospora iranica</name>
    <dbReference type="NCBI Taxonomy" id="1271860"/>
    <lineage>
        <taxon>Bacteria</taxon>
        <taxon>Bacillati</taxon>
        <taxon>Actinomycetota</taxon>
        <taxon>Actinomycetes</taxon>
        <taxon>Pseudonocardiales</taxon>
        <taxon>Pseudonocardiaceae</taxon>
        <taxon>Actinokineospora</taxon>
    </lineage>
</organism>
<dbReference type="RefSeq" id="WP_091452554.1">
    <property type="nucleotide sequence ID" value="NZ_FMZZ01000009.1"/>
</dbReference>
<dbReference type="SUPFAM" id="SSF47336">
    <property type="entry name" value="ACP-like"/>
    <property type="match status" value="2"/>
</dbReference>
<dbReference type="FunFam" id="3.30.559.30:FF:000001">
    <property type="entry name" value="Non-ribosomal peptide synthetase"/>
    <property type="match status" value="1"/>
</dbReference>
<keyword evidence="3" id="KW-0597">Phosphoprotein</keyword>
<dbReference type="Gene3D" id="3.30.300.30">
    <property type="match status" value="2"/>
</dbReference>
<dbReference type="InterPro" id="IPR020845">
    <property type="entry name" value="AMP-binding_CS"/>
</dbReference>
<evidence type="ECO:0000256" key="2">
    <source>
        <dbReference type="ARBA" id="ARBA00022450"/>
    </source>
</evidence>
<dbReference type="FunFam" id="3.30.300.30:FF:000010">
    <property type="entry name" value="Enterobactin synthetase component F"/>
    <property type="match status" value="1"/>
</dbReference>
<proteinExistence type="predicted"/>
<dbReference type="GO" id="GO:0005829">
    <property type="term" value="C:cytosol"/>
    <property type="evidence" value="ECO:0007669"/>
    <property type="project" value="TreeGrafter"/>
</dbReference>
<dbReference type="Gene3D" id="3.30.559.30">
    <property type="entry name" value="Nonribosomal peptide synthetase, condensation domain"/>
    <property type="match status" value="2"/>
</dbReference>
<dbReference type="CDD" id="cd05930">
    <property type="entry name" value="A_NRPS"/>
    <property type="match status" value="1"/>
</dbReference>
<dbReference type="GO" id="GO:0003824">
    <property type="term" value="F:catalytic activity"/>
    <property type="evidence" value="ECO:0007669"/>
    <property type="project" value="InterPro"/>
</dbReference>
<dbReference type="Proteomes" id="UP000199501">
    <property type="component" value="Unassembled WGS sequence"/>
</dbReference>
<name>A0A1G6T8D6_9PSEU</name>
<dbReference type="InterPro" id="IPR020806">
    <property type="entry name" value="PKS_PP-bd"/>
</dbReference>
<dbReference type="InterPro" id="IPR023213">
    <property type="entry name" value="CAT-like_dom_sf"/>
</dbReference>
<evidence type="ECO:0000256" key="1">
    <source>
        <dbReference type="ARBA" id="ARBA00001957"/>
    </source>
</evidence>
<dbReference type="InterPro" id="IPR009081">
    <property type="entry name" value="PP-bd_ACP"/>
</dbReference>
<dbReference type="SUPFAM" id="SSF56801">
    <property type="entry name" value="Acetyl-CoA synthetase-like"/>
    <property type="match status" value="2"/>
</dbReference>
<dbReference type="STRING" id="1271860.SAMN05216174_10922"/>
<accession>A0A1G6T8D6</accession>
<dbReference type="Pfam" id="PF00501">
    <property type="entry name" value="AMP-binding"/>
    <property type="match status" value="2"/>
</dbReference>
<evidence type="ECO:0000259" key="4">
    <source>
        <dbReference type="PROSITE" id="PS50075"/>
    </source>
</evidence>
<dbReference type="Gene3D" id="3.40.50.980">
    <property type="match status" value="4"/>
</dbReference>
<dbReference type="FunFam" id="3.40.50.12780:FF:000012">
    <property type="entry name" value="Non-ribosomal peptide synthetase"/>
    <property type="match status" value="1"/>
</dbReference>
<dbReference type="SMART" id="SM00823">
    <property type="entry name" value="PKS_PP"/>
    <property type="match status" value="2"/>
</dbReference>
<comment type="cofactor">
    <cofactor evidence="1">
        <name>pantetheine 4'-phosphate</name>
        <dbReference type="ChEBI" id="CHEBI:47942"/>
    </cofactor>
</comment>
<protein>
    <submittedName>
        <fullName evidence="5">Amino acid adenylation domain-containing protein</fullName>
    </submittedName>
</protein>
<gene>
    <name evidence="5" type="ORF">SAMN05216174_10922</name>
</gene>
<dbReference type="Gene3D" id="3.40.50.1820">
    <property type="entry name" value="alpha/beta hydrolase"/>
    <property type="match status" value="1"/>
</dbReference>